<sequence length="320" mass="37715">MASADLTEEDMTCSICLNIYTDPVTLSCGHNFCRECIDHVLDIQERSREYHCPECRLRFDKRPDLHRNNVLCKLAEEFQSTQQTMDPEHGRIMVTRARKKGTCSVHGLAMEYYCIKDAVGICKVCKMEGHRGHRLMKLDEGSRAENKLREDLQVLKQKAYMSEQGMEILKEHLDKLRQTASDDDERVEDLFIEIKTELEKVKKTVQTRIINQKHRNLSSVKHLILRMEEKREHQLREIRKMKALYENADPFTIFESSVQGDLQRITERWDDKEDVERIEKQLRDLSSPYTSDRYIPQLLDEAFYTIRRGKITALVVKLKH</sequence>
<feature type="domain" description="B box-type" evidence="6">
    <location>
        <begin position="98"/>
        <end position="138"/>
    </location>
</feature>
<keyword evidence="8" id="KW-1185">Reference proteome</keyword>
<dbReference type="GO" id="GO:0008270">
    <property type="term" value="F:zinc ion binding"/>
    <property type="evidence" value="ECO:0007669"/>
    <property type="project" value="UniProtKB-KW"/>
</dbReference>
<evidence type="ECO:0000259" key="5">
    <source>
        <dbReference type="PROSITE" id="PS50089"/>
    </source>
</evidence>
<keyword evidence="1" id="KW-0479">Metal-binding</keyword>
<dbReference type="PROSITE" id="PS50089">
    <property type="entry name" value="ZF_RING_2"/>
    <property type="match status" value="1"/>
</dbReference>
<evidence type="ECO:0000256" key="3">
    <source>
        <dbReference type="ARBA" id="ARBA00022833"/>
    </source>
</evidence>
<dbReference type="SUPFAM" id="SSF57845">
    <property type="entry name" value="B-box zinc-binding domain"/>
    <property type="match status" value="1"/>
</dbReference>
<reference evidence="7" key="1">
    <citation type="thesis" date="2020" institute="ProQuest LLC" country="789 East Eisenhower Parkway, Ann Arbor, MI, USA">
        <title>Comparative Genomics and Chromosome Evolution.</title>
        <authorList>
            <person name="Mudd A.B."/>
        </authorList>
    </citation>
    <scope>NUCLEOTIDE SEQUENCE</scope>
    <source>
        <strain evidence="7">1538</strain>
        <tissue evidence="7">Blood</tissue>
    </source>
</reference>
<name>A0AAV2ZYC9_PYXAD</name>
<dbReference type="PANTHER" id="PTHR25465:SF41">
    <property type="entry name" value="E3 UBIQUITIN-PROTEIN LIGASE RNF135"/>
    <property type="match status" value="1"/>
</dbReference>
<dbReference type="AlphaFoldDB" id="A0AAV2ZYC9"/>
<keyword evidence="3" id="KW-0862">Zinc</keyword>
<protein>
    <submittedName>
        <fullName evidence="7">Uncharacterized protein</fullName>
    </submittedName>
</protein>
<evidence type="ECO:0000256" key="2">
    <source>
        <dbReference type="ARBA" id="ARBA00022771"/>
    </source>
</evidence>
<dbReference type="SMART" id="SM00184">
    <property type="entry name" value="RING"/>
    <property type="match status" value="1"/>
</dbReference>
<dbReference type="InterPro" id="IPR051051">
    <property type="entry name" value="E3_ubiq-ligase_TRIM/RNF"/>
</dbReference>
<gene>
    <name evidence="7" type="ORF">GDO54_014924</name>
</gene>
<dbReference type="PROSITE" id="PS50119">
    <property type="entry name" value="ZF_BBOX"/>
    <property type="match status" value="1"/>
</dbReference>
<dbReference type="Gene3D" id="3.30.160.60">
    <property type="entry name" value="Classic Zinc Finger"/>
    <property type="match status" value="1"/>
</dbReference>
<dbReference type="Gene3D" id="3.30.40.10">
    <property type="entry name" value="Zinc/RING finger domain, C3HC4 (zinc finger)"/>
    <property type="match status" value="1"/>
</dbReference>
<evidence type="ECO:0000256" key="4">
    <source>
        <dbReference type="PROSITE-ProRule" id="PRU00024"/>
    </source>
</evidence>
<dbReference type="Pfam" id="PF13445">
    <property type="entry name" value="zf-RING_UBOX"/>
    <property type="match status" value="1"/>
</dbReference>
<dbReference type="SMART" id="SM00336">
    <property type="entry name" value="BBOX"/>
    <property type="match status" value="1"/>
</dbReference>
<feature type="domain" description="RING-type" evidence="5">
    <location>
        <begin position="13"/>
        <end position="56"/>
    </location>
</feature>
<proteinExistence type="predicted"/>
<dbReference type="InterPro" id="IPR001841">
    <property type="entry name" value="Znf_RING"/>
</dbReference>
<accession>A0AAV2ZYC9</accession>
<organism evidence="7 8">
    <name type="scientific">Pyxicephalus adspersus</name>
    <name type="common">African bullfrog</name>
    <dbReference type="NCBI Taxonomy" id="30357"/>
    <lineage>
        <taxon>Eukaryota</taxon>
        <taxon>Metazoa</taxon>
        <taxon>Chordata</taxon>
        <taxon>Craniata</taxon>
        <taxon>Vertebrata</taxon>
        <taxon>Euteleostomi</taxon>
        <taxon>Amphibia</taxon>
        <taxon>Batrachia</taxon>
        <taxon>Anura</taxon>
        <taxon>Neobatrachia</taxon>
        <taxon>Ranoidea</taxon>
        <taxon>Pyxicephalidae</taxon>
        <taxon>Pyxicephalinae</taxon>
        <taxon>Pyxicephalus</taxon>
    </lineage>
</organism>
<dbReference type="EMBL" id="DYDO01000008">
    <property type="protein sequence ID" value="DBA19047.1"/>
    <property type="molecule type" value="Genomic_DNA"/>
</dbReference>
<evidence type="ECO:0000313" key="7">
    <source>
        <dbReference type="EMBL" id="DBA19047.1"/>
    </source>
</evidence>
<dbReference type="InterPro" id="IPR017907">
    <property type="entry name" value="Znf_RING_CS"/>
</dbReference>
<dbReference type="Proteomes" id="UP001181693">
    <property type="component" value="Unassembled WGS sequence"/>
</dbReference>
<dbReference type="Pfam" id="PF00643">
    <property type="entry name" value="zf-B_box"/>
    <property type="match status" value="1"/>
</dbReference>
<dbReference type="InterPro" id="IPR027370">
    <property type="entry name" value="Znf-RING_euk"/>
</dbReference>
<dbReference type="InterPro" id="IPR013083">
    <property type="entry name" value="Znf_RING/FYVE/PHD"/>
</dbReference>
<dbReference type="PANTHER" id="PTHR25465">
    <property type="entry name" value="B-BOX DOMAIN CONTAINING"/>
    <property type="match status" value="1"/>
</dbReference>
<dbReference type="InterPro" id="IPR000315">
    <property type="entry name" value="Znf_B-box"/>
</dbReference>
<dbReference type="PROSITE" id="PS00518">
    <property type="entry name" value="ZF_RING_1"/>
    <property type="match status" value="1"/>
</dbReference>
<evidence type="ECO:0000256" key="1">
    <source>
        <dbReference type="ARBA" id="ARBA00022723"/>
    </source>
</evidence>
<keyword evidence="2 4" id="KW-0863">Zinc-finger</keyword>
<dbReference type="SUPFAM" id="SSF57850">
    <property type="entry name" value="RING/U-box"/>
    <property type="match status" value="1"/>
</dbReference>
<evidence type="ECO:0000313" key="8">
    <source>
        <dbReference type="Proteomes" id="UP001181693"/>
    </source>
</evidence>
<evidence type="ECO:0000259" key="6">
    <source>
        <dbReference type="PROSITE" id="PS50119"/>
    </source>
</evidence>
<comment type="caution">
    <text evidence="7">The sequence shown here is derived from an EMBL/GenBank/DDBJ whole genome shotgun (WGS) entry which is preliminary data.</text>
</comment>